<comment type="caution">
    <text evidence="1">The sequence shown here is derived from an EMBL/GenBank/DDBJ whole genome shotgun (WGS) entry which is preliminary data.</text>
</comment>
<reference evidence="1 2" key="2">
    <citation type="submission" date="2017-10" db="EMBL/GenBank/DDBJ databases">
        <title>Extensive intraspecific genome diversity in a model arbuscular mycorrhizal fungus.</title>
        <authorList>
            <person name="Chen E.C.H."/>
            <person name="Morin E."/>
            <person name="Baudet D."/>
            <person name="Noel J."/>
            <person name="Ndikumana S."/>
            <person name="Charron P."/>
            <person name="St-Onge C."/>
            <person name="Giorgi J."/>
            <person name="Grigoriev I.V."/>
            <person name="Roux C."/>
            <person name="Martin F.M."/>
            <person name="Corradi N."/>
        </authorList>
    </citation>
    <scope>NUCLEOTIDE SEQUENCE [LARGE SCALE GENOMIC DNA]</scope>
    <source>
        <strain evidence="1 2">C2</strain>
    </source>
</reference>
<proteinExistence type="predicted"/>
<reference evidence="1 2" key="1">
    <citation type="submission" date="2016-04" db="EMBL/GenBank/DDBJ databases">
        <title>Genome analyses suggest a sexual origin of heterokaryosis in a supposedly ancient asexual fungus.</title>
        <authorList>
            <person name="Ropars J."/>
            <person name="Sedzielewska K."/>
            <person name="Noel J."/>
            <person name="Charron P."/>
            <person name="Farinelli L."/>
            <person name="Marton T."/>
            <person name="Kruger M."/>
            <person name="Pelin A."/>
            <person name="Brachmann A."/>
            <person name="Corradi N."/>
        </authorList>
    </citation>
    <scope>NUCLEOTIDE SEQUENCE [LARGE SCALE GENOMIC DNA]</scope>
    <source>
        <strain evidence="1 2">C2</strain>
    </source>
</reference>
<dbReference type="EMBL" id="LLXL01001423">
    <property type="protein sequence ID" value="PKK64515.1"/>
    <property type="molecule type" value="Genomic_DNA"/>
</dbReference>
<dbReference type="AlphaFoldDB" id="A0A2N1MSC7"/>
<evidence type="ECO:0000313" key="1">
    <source>
        <dbReference type="EMBL" id="PKK64515.1"/>
    </source>
</evidence>
<gene>
    <name evidence="1" type="ORF">RhiirC2_756587</name>
</gene>
<accession>A0A2N1MSC7</accession>
<evidence type="ECO:0000313" key="2">
    <source>
        <dbReference type="Proteomes" id="UP000233469"/>
    </source>
</evidence>
<organism evidence="1 2">
    <name type="scientific">Rhizophagus irregularis</name>
    <dbReference type="NCBI Taxonomy" id="588596"/>
    <lineage>
        <taxon>Eukaryota</taxon>
        <taxon>Fungi</taxon>
        <taxon>Fungi incertae sedis</taxon>
        <taxon>Mucoromycota</taxon>
        <taxon>Glomeromycotina</taxon>
        <taxon>Glomeromycetes</taxon>
        <taxon>Glomerales</taxon>
        <taxon>Glomeraceae</taxon>
        <taxon>Rhizophagus</taxon>
    </lineage>
</organism>
<name>A0A2N1MSC7_9GLOM</name>
<sequence length="59" mass="6697">MPAAFVYGLPRNIMFVAVSNNYVISDYNLSCCSKLRKCHIKVVIRNYAVVVFQINVISN</sequence>
<dbReference type="Proteomes" id="UP000233469">
    <property type="component" value="Unassembled WGS sequence"/>
</dbReference>
<protein>
    <submittedName>
        <fullName evidence="1">Uncharacterized protein</fullName>
    </submittedName>
</protein>